<comment type="similarity">
    <text evidence="5">Belongs to the Rap family.</text>
</comment>
<evidence type="ECO:0000256" key="2">
    <source>
        <dbReference type="ARBA" id="ARBA00022490"/>
    </source>
</evidence>
<keyword evidence="3" id="KW-0677">Repeat</keyword>
<comment type="subcellular location">
    <subcellularLocation>
        <location evidence="1">Cytoplasm</location>
    </subcellularLocation>
</comment>
<proteinExistence type="inferred from homology"/>
<keyword evidence="9" id="KW-1185">Reference proteome</keyword>
<feature type="repeat" description="TPR" evidence="6">
    <location>
        <begin position="170"/>
        <end position="203"/>
    </location>
</feature>
<evidence type="ECO:0000256" key="3">
    <source>
        <dbReference type="ARBA" id="ARBA00022737"/>
    </source>
</evidence>
<gene>
    <name evidence="8" type="ORF">SAMN06265353_0067</name>
</gene>
<dbReference type="InterPro" id="IPR051476">
    <property type="entry name" value="Bac_ResReg_Asp_Phosphatase"/>
</dbReference>
<feature type="repeat" description="TPR" evidence="6">
    <location>
        <begin position="250"/>
        <end position="283"/>
    </location>
</feature>
<evidence type="ECO:0000256" key="1">
    <source>
        <dbReference type="ARBA" id="ARBA00004496"/>
    </source>
</evidence>
<dbReference type="PANTHER" id="PTHR46630:SF1">
    <property type="entry name" value="TETRATRICOPEPTIDE REPEAT PROTEIN 29"/>
    <property type="match status" value="1"/>
</dbReference>
<reference evidence="9" key="1">
    <citation type="submission" date="2017-09" db="EMBL/GenBank/DDBJ databases">
        <authorList>
            <person name="Varghese N."/>
            <person name="Submissions S."/>
        </authorList>
    </citation>
    <scope>NUCLEOTIDE SEQUENCE [LARGE SCALE GENOMIC DNA]</scope>
    <source>
        <strain evidence="9">DSM 2913</strain>
    </source>
</reference>
<evidence type="ECO:0000313" key="9">
    <source>
        <dbReference type="Proteomes" id="UP000218627"/>
    </source>
</evidence>
<dbReference type="PROSITE" id="PS51257">
    <property type="entry name" value="PROKAR_LIPOPROTEIN"/>
    <property type="match status" value="1"/>
</dbReference>
<name>A0A285NPE8_9AQUI</name>
<dbReference type="Gene3D" id="1.25.40.10">
    <property type="entry name" value="Tetratricopeptide repeat domain"/>
    <property type="match status" value="3"/>
</dbReference>
<keyword evidence="7" id="KW-0732">Signal</keyword>
<dbReference type="PROSITE" id="PS50005">
    <property type="entry name" value="TPR"/>
    <property type="match status" value="3"/>
</dbReference>
<evidence type="ECO:0000313" key="8">
    <source>
        <dbReference type="EMBL" id="SNZ10837.1"/>
    </source>
</evidence>
<sequence length="302" mass="35089">MKKLRNKIFFLPFVFLTSCAQVVFYPEECQHYIKAGNYQKAIEISKTAIEAYPRNAEPYLCLSTAYLHKGELENAINTMKKAEQVAPSYEDLAVIYNRLGFMYHLKGDTIKALEYHQKHLSISRELDDTKGQFIANVNIADIYQSMGDYTKAIEYYQKSTHFISDPKDGVLVYRNIAQAYVKQGKYKDAIENYKMAYKYAEKTGDKKLIGALLIDLGDAYRLNRDFKSASEYLIRGLEIAKAQKDKQLMAHAYLKLGLFYRDRSDLSSAKEFLKRAYEIYISTNNKRKAQEVLEQIKEIERR</sequence>
<accession>A0A285NPE8</accession>
<protein>
    <submittedName>
        <fullName evidence="8">Tetratricopeptide repeat-containing protein</fullName>
    </submittedName>
</protein>
<dbReference type="EMBL" id="OBEN01000001">
    <property type="protein sequence ID" value="SNZ10837.1"/>
    <property type="molecule type" value="Genomic_DNA"/>
</dbReference>
<dbReference type="Pfam" id="PF13181">
    <property type="entry name" value="TPR_8"/>
    <property type="match status" value="1"/>
</dbReference>
<keyword evidence="2" id="KW-0963">Cytoplasm</keyword>
<feature type="signal peptide" evidence="7">
    <location>
        <begin position="1"/>
        <end position="20"/>
    </location>
</feature>
<keyword evidence="4 6" id="KW-0802">TPR repeat</keyword>
<dbReference type="SMART" id="SM00028">
    <property type="entry name" value="TPR"/>
    <property type="match status" value="6"/>
</dbReference>
<dbReference type="SUPFAM" id="SSF48452">
    <property type="entry name" value="TPR-like"/>
    <property type="match status" value="2"/>
</dbReference>
<feature type="repeat" description="TPR" evidence="6">
    <location>
        <begin position="56"/>
        <end position="89"/>
    </location>
</feature>
<evidence type="ECO:0000256" key="5">
    <source>
        <dbReference type="ARBA" id="ARBA00038253"/>
    </source>
</evidence>
<organism evidence="8 9">
    <name type="scientific">Hydrogenobacter hydrogenophilus</name>
    <dbReference type="NCBI Taxonomy" id="35835"/>
    <lineage>
        <taxon>Bacteria</taxon>
        <taxon>Pseudomonadati</taxon>
        <taxon>Aquificota</taxon>
        <taxon>Aquificia</taxon>
        <taxon>Aquificales</taxon>
        <taxon>Aquificaceae</taxon>
        <taxon>Hydrogenobacter</taxon>
    </lineage>
</organism>
<dbReference type="OrthoDB" id="13787at2"/>
<dbReference type="Pfam" id="PF14559">
    <property type="entry name" value="TPR_19"/>
    <property type="match status" value="1"/>
</dbReference>
<evidence type="ECO:0000256" key="7">
    <source>
        <dbReference type="SAM" id="SignalP"/>
    </source>
</evidence>
<dbReference type="InterPro" id="IPR011990">
    <property type="entry name" value="TPR-like_helical_dom_sf"/>
</dbReference>
<evidence type="ECO:0000256" key="4">
    <source>
        <dbReference type="ARBA" id="ARBA00022803"/>
    </source>
</evidence>
<feature type="chain" id="PRO_5012222281" evidence="7">
    <location>
        <begin position="21"/>
        <end position="302"/>
    </location>
</feature>
<dbReference type="RefSeq" id="WP_096599929.1">
    <property type="nucleotide sequence ID" value="NZ_OBEN01000001.1"/>
</dbReference>
<dbReference type="Proteomes" id="UP000218627">
    <property type="component" value="Unassembled WGS sequence"/>
</dbReference>
<dbReference type="Pfam" id="PF13424">
    <property type="entry name" value="TPR_12"/>
    <property type="match status" value="2"/>
</dbReference>
<dbReference type="PANTHER" id="PTHR46630">
    <property type="entry name" value="TETRATRICOPEPTIDE REPEAT PROTEIN 29"/>
    <property type="match status" value="1"/>
</dbReference>
<dbReference type="GO" id="GO:0005737">
    <property type="term" value="C:cytoplasm"/>
    <property type="evidence" value="ECO:0007669"/>
    <property type="project" value="UniProtKB-SubCell"/>
</dbReference>
<dbReference type="AlphaFoldDB" id="A0A285NPE8"/>
<evidence type="ECO:0000256" key="6">
    <source>
        <dbReference type="PROSITE-ProRule" id="PRU00339"/>
    </source>
</evidence>
<dbReference type="InterPro" id="IPR019734">
    <property type="entry name" value="TPR_rpt"/>
</dbReference>